<dbReference type="InterPro" id="IPR011701">
    <property type="entry name" value="MFS"/>
</dbReference>
<dbReference type="InterPro" id="IPR020846">
    <property type="entry name" value="MFS_dom"/>
</dbReference>
<keyword evidence="2" id="KW-0813">Transport</keyword>
<feature type="transmembrane region" description="Helical" evidence="7">
    <location>
        <begin position="183"/>
        <end position="207"/>
    </location>
</feature>
<sequence length="333" mass="37131">ISAQLNSDDDTEVSVRATHSRAGRKPSDERSGNTGNGVTGTFTVEEAVEQLGIGWFQFQLWAITGLFSVADACEMMLLAVLSPVLRCDWGLSQAQVAMITTVVFIGMGVLSPMWGMLADRYGRRNNLLLASFVVWYFGLLTSFSPTYAWVLILRGLVGGGMAGMPHGFTLLTEYLPQKYRAKILIFGTVCWASGTMFEICLAAIVIPRLGWRWLLFLSSMPCLAIIVLFKFLPQSARYLVGAGRKHEALKILKYIAKTNKTKMPEGELVAETQEDRGNPKLLFSRMYMRTTFQVWILWFGTALTYYGMVLASAEILQLHNTKEAGESTWKKSC</sequence>
<feature type="transmembrane region" description="Helical" evidence="7">
    <location>
        <begin position="126"/>
        <end position="143"/>
    </location>
</feature>
<feature type="transmembrane region" description="Helical" evidence="7">
    <location>
        <begin position="60"/>
        <end position="82"/>
    </location>
</feature>
<feature type="transmembrane region" description="Helical" evidence="7">
    <location>
        <begin position="294"/>
        <end position="313"/>
    </location>
</feature>
<dbReference type="SUPFAM" id="SSF103473">
    <property type="entry name" value="MFS general substrate transporter"/>
    <property type="match status" value="1"/>
</dbReference>
<keyword evidence="5 7" id="KW-0472">Membrane</keyword>
<feature type="non-terminal residue" evidence="9">
    <location>
        <position position="1"/>
    </location>
</feature>
<feature type="transmembrane region" description="Helical" evidence="7">
    <location>
        <begin position="94"/>
        <end position="114"/>
    </location>
</feature>
<keyword evidence="3 7" id="KW-0812">Transmembrane</keyword>
<dbReference type="PANTHER" id="PTHR23511">
    <property type="entry name" value="SYNAPTIC VESICLE GLYCOPROTEIN 2"/>
    <property type="match status" value="1"/>
</dbReference>
<evidence type="ECO:0000259" key="8">
    <source>
        <dbReference type="PROSITE" id="PS50850"/>
    </source>
</evidence>
<dbReference type="PANTHER" id="PTHR23511:SF45">
    <property type="entry name" value="SVOP LIKE"/>
    <property type="match status" value="1"/>
</dbReference>
<dbReference type="Gene3D" id="1.20.1250.20">
    <property type="entry name" value="MFS general substrate transporter like domains"/>
    <property type="match status" value="1"/>
</dbReference>
<protein>
    <submittedName>
        <fullName evidence="9">SVOP-like protein</fullName>
    </submittedName>
</protein>
<feature type="non-terminal residue" evidence="9">
    <location>
        <position position="333"/>
    </location>
</feature>
<evidence type="ECO:0000256" key="5">
    <source>
        <dbReference type="ARBA" id="ARBA00023136"/>
    </source>
</evidence>
<proteinExistence type="predicted"/>
<evidence type="ECO:0000256" key="2">
    <source>
        <dbReference type="ARBA" id="ARBA00022448"/>
    </source>
</evidence>
<evidence type="ECO:0000256" key="6">
    <source>
        <dbReference type="SAM" id="MobiDB-lite"/>
    </source>
</evidence>
<feature type="transmembrane region" description="Helical" evidence="7">
    <location>
        <begin position="213"/>
        <end position="232"/>
    </location>
</feature>
<name>A0ABY7E4X3_MYAAR</name>
<evidence type="ECO:0000313" key="9">
    <source>
        <dbReference type="EMBL" id="WAR03586.1"/>
    </source>
</evidence>
<keyword evidence="4 7" id="KW-1133">Transmembrane helix</keyword>
<feature type="domain" description="Major facilitator superfamily (MFS) profile" evidence="8">
    <location>
        <begin position="60"/>
        <end position="333"/>
    </location>
</feature>
<reference evidence="9" key="1">
    <citation type="submission" date="2022-11" db="EMBL/GenBank/DDBJ databases">
        <title>Centuries of genome instability and evolution in soft-shell clam transmissible cancer (bioRxiv).</title>
        <authorList>
            <person name="Hart S.F.M."/>
            <person name="Yonemitsu M.A."/>
            <person name="Giersch R.M."/>
            <person name="Beal B.F."/>
            <person name="Arriagada G."/>
            <person name="Davis B.W."/>
            <person name="Ostrander E.A."/>
            <person name="Goff S.P."/>
            <person name="Metzger M.J."/>
        </authorList>
    </citation>
    <scope>NUCLEOTIDE SEQUENCE</scope>
    <source>
        <strain evidence="9">MELC-2E11</strain>
        <tissue evidence="9">Siphon/mantle</tissue>
    </source>
</reference>
<gene>
    <name evidence="9" type="ORF">MAR_010144</name>
</gene>
<feature type="transmembrane region" description="Helical" evidence="7">
    <location>
        <begin position="149"/>
        <end position="171"/>
    </location>
</feature>
<organism evidence="9 10">
    <name type="scientific">Mya arenaria</name>
    <name type="common">Soft-shell clam</name>
    <dbReference type="NCBI Taxonomy" id="6604"/>
    <lineage>
        <taxon>Eukaryota</taxon>
        <taxon>Metazoa</taxon>
        <taxon>Spiralia</taxon>
        <taxon>Lophotrochozoa</taxon>
        <taxon>Mollusca</taxon>
        <taxon>Bivalvia</taxon>
        <taxon>Autobranchia</taxon>
        <taxon>Heteroconchia</taxon>
        <taxon>Euheterodonta</taxon>
        <taxon>Imparidentia</taxon>
        <taxon>Neoheterodontei</taxon>
        <taxon>Myida</taxon>
        <taxon>Myoidea</taxon>
        <taxon>Myidae</taxon>
        <taxon>Mya</taxon>
    </lineage>
</organism>
<comment type="subcellular location">
    <subcellularLocation>
        <location evidence="1">Membrane</location>
        <topology evidence="1">Multi-pass membrane protein</topology>
    </subcellularLocation>
</comment>
<feature type="region of interest" description="Disordered" evidence="6">
    <location>
        <begin position="1"/>
        <end position="39"/>
    </location>
</feature>
<dbReference type="PROSITE" id="PS50850">
    <property type="entry name" value="MFS"/>
    <property type="match status" value="1"/>
</dbReference>
<dbReference type="Pfam" id="PF07690">
    <property type="entry name" value="MFS_1"/>
    <property type="match status" value="1"/>
</dbReference>
<evidence type="ECO:0000256" key="4">
    <source>
        <dbReference type="ARBA" id="ARBA00022989"/>
    </source>
</evidence>
<evidence type="ECO:0000313" key="10">
    <source>
        <dbReference type="Proteomes" id="UP001164746"/>
    </source>
</evidence>
<accession>A0ABY7E4X3</accession>
<dbReference type="Proteomes" id="UP001164746">
    <property type="component" value="Chromosome 4"/>
</dbReference>
<evidence type="ECO:0000256" key="7">
    <source>
        <dbReference type="SAM" id="Phobius"/>
    </source>
</evidence>
<evidence type="ECO:0000256" key="1">
    <source>
        <dbReference type="ARBA" id="ARBA00004141"/>
    </source>
</evidence>
<dbReference type="InterPro" id="IPR036259">
    <property type="entry name" value="MFS_trans_sf"/>
</dbReference>
<evidence type="ECO:0000256" key="3">
    <source>
        <dbReference type="ARBA" id="ARBA00022692"/>
    </source>
</evidence>
<dbReference type="EMBL" id="CP111015">
    <property type="protein sequence ID" value="WAR03586.1"/>
    <property type="molecule type" value="Genomic_DNA"/>
</dbReference>
<keyword evidence="10" id="KW-1185">Reference proteome</keyword>